<keyword evidence="1" id="KW-0175">Coiled coil</keyword>
<feature type="transmembrane region" description="Helical" evidence="2">
    <location>
        <begin position="12"/>
        <end position="38"/>
    </location>
</feature>
<evidence type="ECO:0000313" key="3">
    <source>
        <dbReference type="EMBL" id="ALJ29255.1"/>
    </source>
</evidence>
<proteinExistence type="predicted"/>
<keyword evidence="2" id="KW-0472">Membrane</keyword>
<dbReference type="InterPro" id="IPR012902">
    <property type="entry name" value="N_methyl_site"/>
</dbReference>
<dbReference type="PATRIC" id="fig|128780.6.peg.2934"/>
<reference evidence="3 4" key="1">
    <citation type="journal article" date="2015" name="Genome Announc.">
        <title>Complete Genome Sequencing of Stenotrophomonas acidaminiphila ZAC14D2_NAIMI4_2, a Multidrug-Resistant Strain Isolated from Sediments of a Polluted River in Mexico, Uncovers New Antibiotic Resistance Genes and a Novel Class-II Lasso Peptide Biosynthesis Gene Cluster.</title>
        <authorList>
            <person name="Vinuesa P."/>
            <person name="Ochoa-Sanchez L.E."/>
        </authorList>
    </citation>
    <scope>NUCLEOTIDE SEQUENCE [LARGE SCALE GENOMIC DNA]</scope>
    <source>
        <strain evidence="3 4">ZAC14D2_NAIMI4_2</strain>
    </source>
</reference>
<dbReference type="AlphaFoldDB" id="A0A0S1B2E7"/>
<dbReference type="RefSeq" id="WP_161809412.1">
    <property type="nucleotide sequence ID" value="NZ_CP043570.1"/>
</dbReference>
<name>A0A0S1B2E7_9GAMM</name>
<dbReference type="SUPFAM" id="SSF54523">
    <property type="entry name" value="Pili subunits"/>
    <property type="match status" value="1"/>
</dbReference>
<dbReference type="InterPro" id="IPR045584">
    <property type="entry name" value="Pilin-like"/>
</dbReference>
<organism evidence="3 4">
    <name type="scientific">Stenotrophomonas acidaminiphila</name>
    <dbReference type="NCBI Taxonomy" id="128780"/>
    <lineage>
        <taxon>Bacteria</taxon>
        <taxon>Pseudomonadati</taxon>
        <taxon>Pseudomonadota</taxon>
        <taxon>Gammaproteobacteria</taxon>
        <taxon>Lysobacterales</taxon>
        <taxon>Lysobacteraceae</taxon>
        <taxon>Stenotrophomonas</taxon>
    </lineage>
</organism>
<protein>
    <submittedName>
        <fullName evidence="3">Cleavage protein</fullName>
    </submittedName>
</protein>
<dbReference type="EMBL" id="CP012900">
    <property type="protein sequence ID" value="ALJ29255.1"/>
    <property type="molecule type" value="Genomic_DNA"/>
</dbReference>
<accession>A0A0S1B2E7</accession>
<keyword evidence="2" id="KW-1133">Transmembrane helix</keyword>
<dbReference type="KEGG" id="sacz:AOT14_29020"/>
<dbReference type="Proteomes" id="UP000061010">
    <property type="component" value="Chromosome"/>
</dbReference>
<gene>
    <name evidence="3" type="ORF">AOT14_29020</name>
</gene>
<evidence type="ECO:0000313" key="4">
    <source>
        <dbReference type="Proteomes" id="UP000061010"/>
    </source>
</evidence>
<dbReference type="PROSITE" id="PS00409">
    <property type="entry name" value="PROKAR_NTER_METHYL"/>
    <property type="match status" value="1"/>
</dbReference>
<feature type="coiled-coil region" evidence="1">
    <location>
        <begin position="38"/>
        <end position="65"/>
    </location>
</feature>
<keyword evidence="4" id="KW-1185">Reference proteome</keyword>
<dbReference type="Pfam" id="PF07963">
    <property type="entry name" value="N_methyl"/>
    <property type="match status" value="1"/>
</dbReference>
<sequence length="366" mass="38638">MRRVPFRLAAAGFTLVELAVALAIAALLTVLLFTLLPLGNKVLDAERQQQELAQAEQALLGYMRSTGHLPSADGDGNGRATGAAEGWLPVAELGLPARMRIHYQVQPRLALPPGNTFDPLLPPGDPLAVTGSNNGLDLCMQLLLEQRSNTPMAGLGMPVAYYLGHSGMAGHGRADADAQWKPAAQAMPGAPSDTDLATLAAGPGELASRLSCTDRLARAQGSAQAAQSAWSSLELTRFNFEFREFDIHIAETTRDQAAVSLALAVYAMAESITNEAIALTLLASGWPPDGLTMAAGAKQLAKSVVSMAMAAKSLASAAIALKDAQDAVEDAKTRRDQVRNFMNRVDTLYQDARDTALTLDRAGLNP</sequence>
<keyword evidence="2" id="KW-0812">Transmembrane</keyword>
<feature type="coiled-coil region" evidence="1">
    <location>
        <begin position="314"/>
        <end position="341"/>
    </location>
</feature>
<dbReference type="NCBIfam" id="TIGR02532">
    <property type="entry name" value="IV_pilin_GFxxxE"/>
    <property type="match status" value="1"/>
</dbReference>
<evidence type="ECO:0000256" key="2">
    <source>
        <dbReference type="SAM" id="Phobius"/>
    </source>
</evidence>
<evidence type="ECO:0000256" key="1">
    <source>
        <dbReference type="SAM" id="Coils"/>
    </source>
</evidence>